<keyword evidence="1" id="KW-0472">Membrane</keyword>
<feature type="transmembrane region" description="Helical" evidence="1">
    <location>
        <begin position="7"/>
        <end position="28"/>
    </location>
</feature>
<sequence length="58" mass="6898">MMEGTILPYWPTLSQAVLPFLLFASLILDHVMDFSFSSVVWKLYLYFFIFLFLTFLHS</sequence>
<evidence type="ECO:0000256" key="1">
    <source>
        <dbReference type="SAM" id="Phobius"/>
    </source>
</evidence>
<organism evidence="2">
    <name type="scientific">Rhizophora mucronata</name>
    <name type="common">Asiatic mangrove</name>
    <dbReference type="NCBI Taxonomy" id="61149"/>
    <lineage>
        <taxon>Eukaryota</taxon>
        <taxon>Viridiplantae</taxon>
        <taxon>Streptophyta</taxon>
        <taxon>Embryophyta</taxon>
        <taxon>Tracheophyta</taxon>
        <taxon>Spermatophyta</taxon>
        <taxon>Magnoliopsida</taxon>
        <taxon>eudicotyledons</taxon>
        <taxon>Gunneridae</taxon>
        <taxon>Pentapetalae</taxon>
        <taxon>rosids</taxon>
        <taxon>fabids</taxon>
        <taxon>Malpighiales</taxon>
        <taxon>Rhizophoraceae</taxon>
        <taxon>Rhizophora</taxon>
    </lineage>
</organism>
<keyword evidence="1" id="KW-0812">Transmembrane</keyword>
<feature type="transmembrane region" description="Helical" evidence="1">
    <location>
        <begin position="34"/>
        <end position="56"/>
    </location>
</feature>
<evidence type="ECO:0000313" key="2">
    <source>
        <dbReference type="EMBL" id="MBX73347.1"/>
    </source>
</evidence>
<keyword evidence="1" id="KW-1133">Transmembrane helix</keyword>
<reference evidence="2" key="1">
    <citation type="submission" date="2018-02" db="EMBL/GenBank/DDBJ databases">
        <title>Rhizophora mucronata_Transcriptome.</title>
        <authorList>
            <person name="Meera S.P."/>
            <person name="Sreeshan A."/>
            <person name="Augustine A."/>
        </authorList>
    </citation>
    <scope>NUCLEOTIDE SEQUENCE</scope>
    <source>
        <tissue evidence="2">Leaf</tissue>
    </source>
</reference>
<protein>
    <submittedName>
        <fullName evidence="2">Uncharacterized protein</fullName>
    </submittedName>
</protein>
<proteinExistence type="predicted"/>
<dbReference type="AlphaFoldDB" id="A0A2P2R2E8"/>
<dbReference type="EMBL" id="GGEC01092863">
    <property type="protein sequence ID" value="MBX73347.1"/>
    <property type="molecule type" value="Transcribed_RNA"/>
</dbReference>
<name>A0A2P2R2E8_RHIMU</name>
<accession>A0A2P2R2E8</accession>